<dbReference type="InterPro" id="IPR022398">
    <property type="entry name" value="Peptidase_S8_His-AS"/>
</dbReference>
<dbReference type="Proteomes" id="UP001197795">
    <property type="component" value="Unassembled WGS sequence"/>
</dbReference>
<dbReference type="PANTHER" id="PTHR43399:SF4">
    <property type="entry name" value="CELL WALL-ASSOCIATED PROTEASE"/>
    <property type="match status" value="1"/>
</dbReference>
<dbReference type="PROSITE" id="PS51892">
    <property type="entry name" value="SUBTILASE"/>
    <property type="match status" value="1"/>
</dbReference>
<dbReference type="PRINTS" id="PR00723">
    <property type="entry name" value="SUBTILISIN"/>
</dbReference>
<evidence type="ECO:0000256" key="5">
    <source>
        <dbReference type="PROSITE-ProRule" id="PRU01240"/>
    </source>
</evidence>
<keyword evidence="4 5" id="KW-0720">Serine protease</keyword>
<proteinExistence type="inferred from homology"/>
<protein>
    <submittedName>
        <fullName evidence="8">S8 family peptidase</fullName>
    </submittedName>
</protein>
<dbReference type="CDD" id="cd07487">
    <property type="entry name" value="Peptidases_S8_1"/>
    <property type="match status" value="1"/>
</dbReference>
<dbReference type="SUPFAM" id="SSF52743">
    <property type="entry name" value="Subtilisin-like"/>
    <property type="match status" value="1"/>
</dbReference>
<dbReference type="InterPro" id="IPR015500">
    <property type="entry name" value="Peptidase_S8_subtilisin-rel"/>
</dbReference>
<name>A0AAE3A0Y5_9FIRM</name>
<dbReference type="RefSeq" id="WP_118669629.1">
    <property type="nucleotide sequence ID" value="NZ_JAJEPV010000058.1"/>
</dbReference>
<dbReference type="InterPro" id="IPR023827">
    <property type="entry name" value="Peptidase_S8_Asp-AS"/>
</dbReference>
<dbReference type="EMBL" id="JAJEPV010000058">
    <property type="protein sequence ID" value="MCC2121106.1"/>
    <property type="molecule type" value="Genomic_DNA"/>
</dbReference>
<evidence type="ECO:0000256" key="4">
    <source>
        <dbReference type="ARBA" id="ARBA00022825"/>
    </source>
</evidence>
<dbReference type="GO" id="GO:0006508">
    <property type="term" value="P:proteolysis"/>
    <property type="evidence" value="ECO:0007669"/>
    <property type="project" value="UniProtKB-KW"/>
</dbReference>
<dbReference type="Pfam" id="PF00082">
    <property type="entry name" value="Peptidase_S8"/>
    <property type="match status" value="1"/>
</dbReference>
<dbReference type="PANTHER" id="PTHR43399">
    <property type="entry name" value="SUBTILISIN-RELATED"/>
    <property type="match status" value="1"/>
</dbReference>
<dbReference type="InterPro" id="IPR000209">
    <property type="entry name" value="Peptidase_S8/S53_dom"/>
</dbReference>
<dbReference type="PROSITE" id="PS00137">
    <property type="entry name" value="SUBTILASE_HIS"/>
    <property type="match status" value="1"/>
</dbReference>
<comment type="caution">
    <text evidence="8">The sequence shown here is derived from an EMBL/GenBank/DDBJ whole genome shotgun (WGS) entry which is preliminary data.</text>
</comment>
<organism evidence="8 9">
    <name type="scientific">Waltera acetigignens</name>
    <dbReference type="NCBI Taxonomy" id="2981769"/>
    <lineage>
        <taxon>Bacteria</taxon>
        <taxon>Bacillati</taxon>
        <taxon>Bacillota</taxon>
        <taxon>Clostridia</taxon>
        <taxon>Lachnospirales</taxon>
        <taxon>Lachnospiraceae</taxon>
        <taxon>Waltera</taxon>
    </lineage>
</organism>
<dbReference type="PROSITE" id="PS00136">
    <property type="entry name" value="SUBTILASE_ASP"/>
    <property type="match status" value="1"/>
</dbReference>
<dbReference type="GO" id="GO:0004252">
    <property type="term" value="F:serine-type endopeptidase activity"/>
    <property type="evidence" value="ECO:0007669"/>
    <property type="project" value="UniProtKB-UniRule"/>
</dbReference>
<dbReference type="PROSITE" id="PS00138">
    <property type="entry name" value="SUBTILASE_SER"/>
    <property type="match status" value="1"/>
</dbReference>
<gene>
    <name evidence="8" type="ORF">LKD75_16210</name>
</gene>
<keyword evidence="2 5" id="KW-0645">Protease</keyword>
<evidence type="ECO:0000256" key="6">
    <source>
        <dbReference type="RuleBase" id="RU003355"/>
    </source>
</evidence>
<dbReference type="InterPro" id="IPR036852">
    <property type="entry name" value="Peptidase_S8/S53_dom_sf"/>
</dbReference>
<evidence type="ECO:0000256" key="2">
    <source>
        <dbReference type="ARBA" id="ARBA00022670"/>
    </source>
</evidence>
<accession>A0AAE3A0Y5</accession>
<evidence type="ECO:0000256" key="3">
    <source>
        <dbReference type="ARBA" id="ARBA00022801"/>
    </source>
</evidence>
<dbReference type="AlphaFoldDB" id="A0AAE3A0Y5"/>
<evidence type="ECO:0000259" key="7">
    <source>
        <dbReference type="Pfam" id="PF00082"/>
    </source>
</evidence>
<evidence type="ECO:0000313" key="9">
    <source>
        <dbReference type="Proteomes" id="UP001197795"/>
    </source>
</evidence>
<keyword evidence="3 5" id="KW-0378">Hydrolase</keyword>
<feature type="domain" description="Peptidase S8/S53" evidence="7">
    <location>
        <begin position="22"/>
        <end position="295"/>
    </location>
</feature>
<keyword evidence="9" id="KW-1185">Reference proteome</keyword>
<comment type="similarity">
    <text evidence="1 5 6">Belongs to the peptidase S8 family.</text>
</comment>
<feature type="active site" description="Charge relay system" evidence="5">
    <location>
        <position position="30"/>
    </location>
</feature>
<dbReference type="Gene3D" id="3.40.50.200">
    <property type="entry name" value="Peptidase S8/S53 domain"/>
    <property type="match status" value="1"/>
</dbReference>
<evidence type="ECO:0000313" key="8">
    <source>
        <dbReference type="EMBL" id="MCC2121106.1"/>
    </source>
</evidence>
<evidence type="ECO:0000256" key="1">
    <source>
        <dbReference type="ARBA" id="ARBA00011073"/>
    </source>
</evidence>
<sequence>MQRVREQVQVPEQLHSGAGRVKSVTVAVLDTGIAYHPDLVGRLLAFSDFVEGRSFPYDDNGHGTHVCGIVCGSGELSGGRFRGMAPEAKLVVGKVLDRQGEGSCDSMQEALEWVLRVKNRYGIRVLNISVGIGDLKERYKEQMLRKSLELLWDHNILVVCAAGNTGPEDGSISEMASSRKVLTVGCHDGRYCKNDPGRCETYSGRGRRYDVTRKPDIVAPGTRILSCNAFWQNRNGRIYRPYVAKSGTSMATPIVSGAAALVMEKYPQITNEEFVRLLSLTATDLGEPWNKQGFGMLNVRRLLENK</sequence>
<reference evidence="8 9" key="1">
    <citation type="submission" date="2021-10" db="EMBL/GenBank/DDBJ databases">
        <title>Anaerobic single-cell dispensing facilitates the cultivation of human gut bacteria.</title>
        <authorList>
            <person name="Afrizal A."/>
        </authorList>
    </citation>
    <scope>NUCLEOTIDE SEQUENCE [LARGE SCALE GENOMIC DNA]</scope>
    <source>
        <strain evidence="8 9">CLA-AA-H273</strain>
    </source>
</reference>
<feature type="active site" description="Charge relay system" evidence="5">
    <location>
        <position position="249"/>
    </location>
</feature>
<feature type="active site" description="Charge relay system" evidence="5">
    <location>
        <position position="62"/>
    </location>
</feature>
<dbReference type="InterPro" id="IPR051048">
    <property type="entry name" value="Peptidase_S8/S53_subtilisin"/>
</dbReference>
<dbReference type="InterPro" id="IPR023828">
    <property type="entry name" value="Peptidase_S8_Ser-AS"/>
</dbReference>